<dbReference type="InterPro" id="IPR038717">
    <property type="entry name" value="Tc1-like_DDE_dom"/>
</dbReference>
<dbReference type="SUPFAM" id="SSF46689">
    <property type="entry name" value="Homeodomain-like"/>
    <property type="match status" value="1"/>
</dbReference>
<reference evidence="2" key="1">
    <citation type="submission" date="2023-04" db="EMBL/GenBank/DDBJ databases">
        <title>Phytophthora fragariaefolia NBRC 109709.</title>
        <authorList>
            <person name="Ichikawa N."/>
            <person name="Sato H."/>
            <person name="Tonouchi N."/>
        </authorList>
    </citation>
    <scope>NUCLEOTIDE SEQUENCE</scope>
    <source>
        <strain evidence="2">NBRC 109709</strain>
    </source>
</reference>
<dbReference type="OrthoDB" id="111911at2759"/>
<dbReference type="InterPro" id="IPR036388">
    <property type="entry name" value="WH-like_DNA-bd_sf"/>
</dbReference>
<dbReference type="InterPro" id="IPR009057">
    <property type="entry name" value="Homeodomain-like_sf"/>
</dbReference>
<dbReference type="Gene3D" id="1.10.10.10">
    <property type="entry name" value="Winged helix-like DNA-binding domain superfamily/Winged helix DNA-binding domain"/>
    <property type="match status" value="1"/>
</dbReference>
<feature type="domain" description="Tc1-like transposase DDE" evidence="1">
    <location>
        <begin position="141"/>
        <end position="291"/>
    </location>
</feature>
<dbReference type="AlphaFoldDB" id="A0A9W6XQK0"/>
<protein>
    <submittedName>
        <fullName evidence="2">Unnamed protein product</fullName>
    </submittedName>
</protein>
<evidence type="ECO:0000313" key="2">
    <source>
        <dbReference type="EMBL" id="GMF43390.1"/>
    </source>
</evidence>
<gene>
    <name evidence="2" type="ORF">Pfra01_001465400</name>
</gene>
<accession>A0A9W6XQK0</accession>
<dbReference type="Proteomes" id="UP001165121">
    <property type="component" value="Unassembled WGS sequence"/>
</dbReference>
<dbReference type="PANTHER" id="PTHR23022">
    <property type="entry name" value="TRANSPOSABLE ELEMENT-RELATED"/>
    <property type="match status" value="1"/>
</dbReference>
<name>A0A9W6XQK0_9STRA</name>
<dbReference type="Gene3D" id="3.30.420.10">
    <property type="entry name" value="Ribonuclease H-like superfamily/Ribonuclease H"/>
    <property type="match status" value="1"/>
</dbReference>
<dbReference type="EMBL" id="BSXT01001532">
    <property type="protein sequence ID" value="GMF43390.1"/>
    <property type="molecule type" value="Genomic_DNA"/>
</dbReference>
<dbReference type="InterPro" id="IPR036397">
    <property type="entry name" value="RNaseH_sf"/>
</dbReference>
<evidence type="ECO:0000259" key="1">
    <source>
        <dbReference type="Pfam" id="PF13358"/>
    </source>
</evidence>
<comment type="caution">
    <text evidence="2">The sequence shown here is derived from an EMBL/GenBank/DDBJ whole genome shotgun (WGS) entry which is preliminary data.</text>
</comment>
<organism evidence="2 3">
    <name type="scientific">Phytophthora fragariaefolia</name>
    <dbReference type="NCBI Taxonomy" id="1490495"/>
    <lineage>
        <taxon>Eukaryota</taxon>
        <taxon>Sar</taxon>
        <taxon>Stramenopiles</taxon>
        <taxon>Oomycota</taxon>
        <taxon>Peronosporomycetes</taxon>
        <taxon>Peronosporales</taxon>
        <taxon>Peronosporaceae</taxon>
        <taxon>Phytophthora</taxon>
    </lineage>
</organism>
<dbReference type="InterPro" id="IPR052338">
    <property type="entry name" value="Transposase_5"/>
</dbReference>
<evidence type="ECO:0000313" key="3">
    <source>
        <dbReference type="Proteomes" id="UP001165121"/>
    </source>
</evidence>
<sequence length="331" mass="37511">MPKGSELTAVERGKIIGLREAGWTFAAIAKHIERSVSGVSKFWRVKAEYGKVKRTGRPTKVCQRTQRRIAQEAKQSGSSSSAIKPSLGLTVSTRTVRRVLQRTPHMGYGKRNRTPMMKAEHIRARRKWARAMVITRTDWDQVVFSDEKKNNLDGPDGLQSYWYDLRCEKETYFSRQNGGGSVVVWGGFSSRGKTELAFLDGRQNSFNYQETLTDYLLPFGEAYHAGSFIFQHDNASIHASKSTKAFLKSCKIDVLDWPALSPDLNPIENVWGILARAVYRGGKQYMTVDELKSAILREWENLGLSRLQDLVKSVPHRVVDVSEDKGKKTKH</sequence>
<dbReference type="GO" id="GO:0003676">
    <property type="term" value="F:nucleic acid binding"/>
    <property type="evidence" value="ECO:0007669"/>
    <property type="project" value="InterPro"/>
</dbReference>
<keyword evidence="3" id="KW-1185">Reference proteome</keyword>
<proteinExistence type="predicted"/>
<dbReference type="Gene3D" id="1.10.10.60">
    <property type="entry name" value="Homeodomain-like"/>
    <property type="match status" value="1"/>
</dbReference>
<dbReference type="Pfam" id="PF13358">
    <property type="entry name" value="DDE_3"/>
    <property type="match status" value="1"/>
</dbReference>
<dbReference type="PANTHER" id="PTHR23022:SF129">
    <property type="entry name" value="TRANSPOSABLE ELEMENT TC3 TRANSPOSASE"/>
    <property type="match status" value="1"/>
</dbReference>